<evidence type="ECO:0000313" key="1">
    <source>
        <dbReference type="EMBL" id="GFR02853.1"/>
    </source>
</evidence>
<dbReference type="EMBL" id="BMAO01015593">
    <property type="protein sequence ID" value="GFR02853.1"/>
    <property type="molecule type" value="Genomic_DNA"/>
</dbReference>
<protein>
    <submittedName>
        <fullName evidence="1">Uncharacterized protein</fullName>
    </submittedName>
</protein>
<dbReference type="OrthoDB" id="414982at2759"/>
<accession>A0A8X6GFH2</accession>
<evidence type="ECO:0000313" key="2">
    <source>
        <dbReference type="Proteomes" id="UP000887116"/>
    </source>
</evidence>
<proteinExistence type="predicted"/>
<organism evidence="1 2">
    <name type="scientific">Trichonephila clavata</name>
    <name type="common">Joro spider</name>
    <name type="synonym">Nephila clavata</name>
    <dbReference type="NCBI Taxonomy" id="2740835"/>
    <lineage>
        <taxon>Eukaryota</taxon>
        <taxon>Metazoa</taxon>
        <taxon>Ecdysozoa</taxon>
        <taxon>Arthropoda</taxon>
        <taxon>Chelicerata</taxon>
        <taxon>Arachnida</taxon>
        <taxon>Araneae</taxon>
        <taxon>Araneomorphae</taxon>
        <taxon>Entelegynae</taxon>
        <taxon>Araneoidea</taxon>
        <taxon>Nephilidae</taxon>
        <taxon>Trichonephila</taxon>
    </lineage>
</organism>
<comment type="caution">
    <text evidence="1">The sequence shown here is derived from an EMBL/GenBank/DDBJ whole genome shotgun (WGS) entry which is preliminary data.</text>
</comment>
<reference evidence="1" key="1">
    <citation type="submission" date="2020-07" db="EMBL/GenBank/DDBJ databases">
        <title>Multicomponent nature underlies the extraordinary mechanical properties of spider dragline silk.</title>
        <authorList>
            <person name="Kono N."/>
            <person name="Nakamura H."/>
            <person name="Mori M."/>
            <person name="Yoshida Y."/>
            <person name="Ohtoshi R."/>
            <person name="Malay A.D."/>
            <person name="Moran D.A.P."/>
            <person name="Tomita M."/>
            <person name="Numata K."/>
            <person name="Arakawa K."/>
        </authorList>
    </citation>
    <scope>NUCLEOTIDE SEQUENCE</scope>
</reference>
<name>A0A8X6GFH2_TRICU</name>
<dbReference type="AlphaFoldDB" id="A0A8X6GFH2"/>
<keyword evidence="2" id="KW-1185">Reference proteome</keyword>
<sequence length="300" mass="35213">MEKFGYIITDPFCEREYFNIHNVLYVDIVSCIESVHIHRNTDEPLKIVYFKILTNSEIVRFLHEEQTEKKRFGFCQLTRCNPTEKFRVYSSLKVLFENILEPVLASKQISWSDVPDSPNFEAKFAYFHVLSDDEIIFHLHYSIKHKPAKKRLVRSESEFDVESINDDDRNSLFGSKKNRRPWSFEANSPRAIESFGASKEEEKYDYVIGKDLRLAEEIPPLSVYIGSGFAAEIKSFHTDSLSLEIWTEDVYDDLANKFDNLVDFSNYNASHRYYSKKYQSLLGYLKDETKATNKKFFDSV</sequence>
<gene>
    <name evidence="1" type="primary">AVEN_90273_1</name>
    <name evidence="1" type="ORF">TNCT_728041</name>
</gene>
<dbReference type="Proteomes" id="UP000887116">
    <property type="component" value="Unassembled WGS sequence"/>
</dbReference>